<dbReference type="GO" id="GO:1990904">
    <property type="term" value="C:ribonucleoprotein complex"/>
    <property type="evidence" value="ECO:0007669"/>
    <property type="project" value="UniProtKB-KW"/>
</dbReference>
<gene>
    <name evidence="5" type="ORF">SDC9_139615</name>
</gene>
<proteinExistence type="inferred from homology"/>
<keyword evidence="2" id="KW-0689">Ribosomal protein</keyword>
<dbReference type="InterPro" id="IPR022991">
    <property type="entry name" value="Ribosomal_eL30_CS"/>
</dbReference>
<dbReference type="PANTHER" id="PTHR11449">
    <property type="entry name" value="RIBOSOMAL PROTEIN L30"/>
    <property type="match status" value="1"/>
</dbReference>
<dbReference type="AlphaFoldDB" id="A0A645DSL8"/>
<comment type="caution">
    <text evidence="5">The sequence shown here is derived from an EMBL/GenBank/DDBJ whole genome shotgun (WGS) entry which is preliminary data.</text>
</comment>
<evidence type="ECO:0000259" key="4">
    <source>
        <dbReference type="Pfam" id="PF01248"/>
    </source>
</evidence>
<dbReference type="EMBL" id="VSSQ01039414">
    <property type="protein sequence ID" value="MPM92480.1"/>
    <property type="molecule type" value="Genomic_DNA"/>
</dbReference>
<evidence type="ECO:0000256" key="2">
    <source>
        <dbReference type="ARBA" id="ARBA00022980"/>
    </source>
</evidence>
<evidence type="ECO:0000256" key="1">
    <source>
        <dbReference type="ARBA" id="ARBA00007326"/>
    </source>
</evidence>
<name>A0A645DSL8_9ZZZZ</name>
<dbReference type="Pfam" id="PF01248">
    <property type="entry name" value="Ribosomal_L7Ae"/>
    <property type="match status" value="1"/>
</dbReference>
<dbReference type="GO" id="GO:0003723">
    <property type="term" value="F:RNA binding"/>
    <property type="evidence" value="ECO:0007669"/>
    <property type="project" value="InterPro"/>
</dbReference>
<dbReference type="NCBIfam" id="NF002172">
    <property type="entry name" value="PRK01018.1"/>
    <property type="match status" value="1"/>
</dbReference>
<evidence type="ECO:0000313" key="5">
    <source>
        <dbReference type="EMBL" id="MPM92480.1"/>
    </source>
</evidence>
<dbReference type="InterPro" id="IPR039109">
    <property type="entry name" value="Ribosomal_eL30-like"/>
</dbReference>
<dbReference type="InterPro" id="IPR004038">
    <property type="entry name" value="Ribosomal_eL8/eL30/eS12/Gad45"/>
</dbReference>
<accession>A0A645DSL8</accession>
<evidence type="ECO:0000256" key="3">
    <source>
        <dbReference type="ARBA" id="ARBA00023274"/>
    </source>
</evidence>
<dbReference type="InterPro" id="IPR029064">
    <property type="entry name" value="Ribosomal_eL30-like_sf"/>
</dbReference>
<organism evidence="5">
    <name type="scientific">bioreactor metagenome</name>
    <dbReference type="NCBI Taxonomy" id="1076179"/>
    <lineage>
        <taxon>unclassified sequences</taxon>
        <taxon>metagenomes</taxon>
        <taxon>ecological metagenomes</taxon>
    </lineage>
</organism>
<sequence length="92" mass="9435">MIDIGKALKAAITTGEVEFGVMQTEKAVKSGKAQMVIVANNCPSKALVAGDSGVKVHVFEGNNMELGALCGKPFSVSALAVIDKGTSNILTL</sequence>
<keyword evidence="3" id="KW-0687">Ribonucleoprotein</keyword>
<protein>
    <recommendedName>
        <fullName evidence="4">Ribosomal protein eL8/eL30/eS12/Gadd45 domain-containing protein</fullName>
    </recommendedName>
</protein>
<dbReference type="Gene3D" id="3.30.1330.30">
    <property type="match status" value="1"/>
</dbReference>
<dbReference type="SUPFAM" id="SSF55315">
    <property type="entry name" value="L30e-like"/>
    <property type="match status" value="1"/>
</dbReference>
<comment type="similarity">
    <text evidence="1">Belongs to the eukaryotic ribosomal protein eL30 family.</text>
</comment>
<feature type="domain" description="Ribosomal protein eL8/eL30/eS12/Gadd45" evidence="4">
    <location>
        <begin position="5"/>
        <end position="90"/>
    </location>
</feature>
<reference evidence="5" key="1">
    <citation type="submission" date="2019-08" db="EMBL/GenBank/DDBJ databases">
        <authorList>
            <person name="Kucharzyk K."/>
            <person name="Murdoch R.W."/>
            <person name="Higgins S."/>
            <person name="Loffler F."/>
        </authorList>
    </citation>
    <scope>NUCLEOTIDE SEQUENCE</scope>
</reference>
<dbReference type="GO" id="GO:0005840">
    <property type="term" value="C:ribosome"/>
    <property type="evidence" value="ECO:0007669"/>
    <property type="project" value="UniProtKB-KW"/>
</dbReference>
<dbReference type="PROSITE" id="PS00993">
    <property type="entry name" value="RIBOSOMAL_L30E_2"/>
    <property type="match status" value="1"/>
</dbReference>